<dbReference type="Pfam" id="PF12796">
    <property type="entry name" value="Ank_2"/>
    <property type="match status" value="1"/>
</dbReference>
<keyword evidence="2 3" id="KW-0040">ANK repeat</keyword>
<dbReference type="PANTHER" id="PTHR24171">
    <property type="entry name" value="ANKYRIN REPEAT DOMAIN-CONTAINING PROTEIN 39-RELATED"/>
    <property type="match status" value="1"/>
</dbReference>
<dbReference type="Gene3D" id="1.25.40.20">
    <property type="entry name" value="Ankyrin repeat-containing domain"/>
    <property type="match status" value="1"/>
</dbReference>
<dbReference type="STRING" id="60172.A0A1V6RJT3"/>
<accession>A0A1V6RJT3</accession>
<evidence type="ECO:0000313" key="5">
    <source>
        <dbReference type="Proteomes" id="UP000191612"/>
    </source>
</evidence>
<dbReference type="SMART" id="SM00248">
    <property type="entry name" value="ANK"/>
    <property type="match status" value="2"/>
</dbReference>
<dbReference type="InterPro" id="IPR002110">
    <property type="entry name" value="Ankyrin_rpt"/>
</dbReference>
<evidence type="ECO:0000256" key="2">
    <source>
        <dbReference type="ARBA" id="ARBA00023043"/>
    </source>
</evidence>
<evidence type="ECO:0000313" key="4">
    <source>
        <dbReference type="EMBL" id="OQE01800.1"/>
    </source>
</evidence>
<keyword evidence="5" id="KW-1185">Reference proteome</keyword>
<protein>
    <submittedName>
        <fullName evidence="4">Uncharacterized protein</fullName>
    </submittedName>
</protein>
<name>A0A1V6RJT3_9EURO</name>
<evidence type="ECO:0000256" key="3">
    <source>
        <dbReference type="PROSITE-ProRule" id="PRU00023"/>
    </source>
</evidence>
<sequence>MKEHPISDAAAQGHLNIVEHLLDLGVDINYRDADGLTPLALAAREGHFALTRALINQGAKQLLHDTIGQYPLCSGGIKGFITILKITSLRNYVNILTAKQALT</sequence>
<feature type="repeat" description="ANK" evidence="3">
    <location>
        <begin position="1"/>
        <end position="33"/>
    </location>
</feature>
<reference evidence="5" key="1">
    <citation type="journal article" date="2017" name="Nat. Microbiol.">
        <title>Global analysis of biosynthetic gene clusters reveals vast potential of secondary metabolite production in Penicillium species.</title>
        <authorList>
            <person name="Nielsen J.C."/>
            <person name="Grijseels S."/>
            <person name="Prigent S."/>
            <person name="Ji B."/>
            <person name="Dainat J."/>
            <person name="Nielsen K.F."/>
            <person name="Frisvad J.C."/>
            <person name="Workman M."/>
            <person name="Nielsen J."/>
        </authorList>
    </citation>
    <scope>NUCLEOTIDE SEQUENCE [LARGE SCALE GENOMIC DNA]</scope>
    <source>
        <strain evidence="5">IBT 29525</strain>
    </source>
</reference>
<keyword evidence="1" id="KW-0677">Repeat</keyword>
<dbReference type="InterPro" id="IPR036770">
    <property type="entry name" value="Ankyrin_rpt-contain_sf"/>
</dbReference>
<dbReference type="PROSITE" id="PS50297">
    <property type="entry name" value="ANK_REP_REGION"/>
    <property type="match status" value="2"/>
</dbReference>
<evidence type="ECO:0000256" key="1">
    <source>
        <dbReference type="ARBA" id="ARBA00022737"/>
    </source>
</evidence>
<feature type="repeat" description="ANK" evidence="3">
    <location>
        <begin position="34"/>
        <end position="66"/>
    </location>
</feature>
<dbReference type="EMBL" id="MDYO01000003">
    <property type="protein sequence ID" value="OQE01800.1"/>
    <property type="molecule type" value="Genomic_DNA"/>
</dbReference>
<comment type="caution">
    <text evidence="4">The sequence shown here is derived from an EMBL/GenBank/DDBJ whole genome shotgun (WGS) entry which is preliminary data.</text>
</comment>
<gene>
    <name evidence="4" type="ORF">PENSOL_c003G09320</name>
</gene>
<dbReference type="AlphaFoldDB" id="A0A1V6RJT3"/>
<proteinExistence type="predicted"/>
<dbReference type="PROSITE" id="PS50088">
    <property type="entry name" value="ANK_REPEAT"/>
    <property type="match status" value="2"/>
</dbReference>
<organism evidence="4 5">
    <name type="scientific">Penicillium solitum</name>
    <dbReference type="NCBI Taxonomy" id="60172"/>
    <lineage>
        <taxon>Eukaryota</taxon>
        <taxon>Fungi</taxon>
        <taxon>Dikarya</taxon>
        <taxon>Ascomycota</taxon>
        <taxon>Pezizomycotina</taxon>
        <taxon>Eurotiomycetes</taxon>
        <taxon>Eurotiomycetidae</taxon>
        <taxon>Eurotiales</taxon>
        <taxon>Aspergillaceae</taxon>
        <taxon>Penicillium</taxon>
    </lineage>
</organism>
<dbReference type="PANTHER" id="PTHR24171:SF9">
    <property type="entry name" value="ANKYRIN REPEAT DOMAIN-CONTAINING PROTEIN 39"/>
    <property type="match status" value="1"/>
</dbReference>
<dbReference type="Proteomes" id="UP000191612">
    <property type="component" value="Unassembled WGS sequence"/>
</dbReference>
<dbReference type="SUPFAM" id="SSF48403">
    <property type="entry name" value="Ankyrin repeat"/>
    <property type="match status" value="1"/>
</dbReference>